<sequence>MKDNEMIRRIGALQRLALTCLVTVAVLGDGGLVAVAHAQTVDAPAGVARSEIGHATLAWLDMQRSNSQAAPPQPMLGEEAGLAYRRYMESFKSKIPDLYGSAVNQGSGGQSSGTAGQLPQN</sequence>
<dbReference type="EMBL" id="CAJNAU010000078">
    <property type="protein sequence ID" value="CAE6825430.1"/>
    <property type="molecule type" value="Genomic_DNA"/>
</dbReference>
<evidence type="ECO:0000313" key="2">
    <source>
        <dbReference type="EMBL" id="CAE6825430.1"/>
    </source>
</evidence>
<dbReference type="Proteomes" id="UP000674425">
    <property type="component" value="Unassembled WGS sequence"/>
</dbReference>
<dbReference type="InterPro" id="IPR022053">
    <property type="entry name" value="DUF3613"/>
</dbReference>
<gene>
    <name evidence="2" type="ORF">R69658_06044</name>
</gene>
<keyword evidence="3" id="KW-1185">Reference proteome</keyword>
<evidence type="ECO:0008006" key="4">
    <source>
        <dbReference type="Google" id="ProtNLM"/>
    </source>
</evidence>
<protein>
    <recommendedName>
        <fullName evidence="4">DUF3613 domain-containing protein</fullName>
    </recommendedName>
</protein>
<organism evidence="2 3">
    <name type="scientific">Paraburkholderia aspalathi</name>
    <dbReference type="NCBI Taxonomy" id="1324617"/>
    <lineage>
        <taxon>Bacteria</taxon>
        <taxon>Pseudomonadati</taxon>
        <taxon>Pseudomonadota</taxon>
        <taxon>Betaproteobacteria</taxon>
        <taxon>Burkholderiales</taxon>
        <taxon>Burkholderiaceae</taxon>
        <taxon>Paraburkholderia</taxon>
    </lineage>
</organism>
<evidence type="ECO:0000256" key="1">
    <source>
        <dbReference type="SAM" id="MobiDB-lite"/>
    </source>
</evidence>
<feature type="compositionally biased region" description="Low complexity" evidence="1">
    <location>
        <begin position="112"/>
        <end position="121"/>
    </location>
</feature>
<feature type="region of interest" description="Disordered" evidence="1">
    <location>
        <begin position="102"/>
        <end position="121"/>
    </location>
</feature>
<dbReference type="Pfam" id="PF12266">
    <property type="entry name" value="DUF3613"/>
    <property type="match status" value="1"/>
</dbReference>
<evidence type="ECO:0000313" key="3">
    <source>
        <dbReference type="Proteomes" id="UP000674425"/>
    </source>
</evidence>
<name>A0ABN7MZR8_9BURK</name>
<dbReference type="RefSeq" id="WP_234486989.1">
    <property type="nucleotide sequence ID" value="NZ_CAJNAU010000078.1"/>
</dbReference>
<proteinExistence type="predicted"/>
<comment type="caution">
    <text evidence="2">The sequence shown here is derived from an EMBL/GenBank/DDBJ whole genome shotgun (WGS) entry which is preliminary data.</text>
</comment>
<accession>A0ABN7MZR8</accession>
<reference evidence="2 3" key="1">
    <citation type="submission" date="2021-02" db="EMBL/GenBank/DDBJ databases">
        <authorList>
            <person name="Vanwijnsberghe S."/>
        </authorList>
    </citation>
    <scope>NUCLEOTIDE SEQUENCE [LARGE SCALE GENOMIC DNA]</scope>
    <source>
        <strain evidence="2 3">R-69658</strain>
    </source>
</reference>